<dbReference type="InterPro" id="IPR029070">
    <property type="entry name" value="Chitinase_insertion_sf"/>
</dbReference>
<dbReference type="SMART" id="SM00636">
    <property type="entry name" value="Glyco_18"/>
    <property type="match status" value="1"/>
</dbReference>
<evidence type="ECO:0000256" key="2">
    <source>
        <dbReference type="ARBA" id="ARBA00023295"/>
    </source>
</evidence>
<dbReference type="Gene3D" id="3.10.50.10">
    <property type="match status" value="1"/>
</dbReference>
<protein>
    <submittedName>
        <fullName evidence="4">Di-N-acetylchitobiase</fullName>
    </submittedName>
</protein>
<dbReference type="InterPro" id="IPR017853">
    <property type="entry name" value="GH"/>
</dbReference>
<dbReference type="PANTHER" id="PTHR46290:SF1">
    <property type="entry name" value="DI-N-ACETYLCHITOBIASE"/>
    <property type="match status" value="1"/>
</dbReference>
<proteinExistence type="predicted"/>
<name>A0A1V9ZG08_9STRA</name>
<feature type="domain" description="GH18" evidence="3">
    <location>
        <begin position="1"/>
        <end position="359"/>
    </location>
</feature>
<evidence type="ECO:0000256" key="1">
    <source>
        <dbReference type="ARBA" id="ARBA00022801"/>
    </source>
</evidence>
<keyword evidence="2" id="KW-0326">Glycosidase</keyword>
<evidence type="ECO:0000313" key="5">
    <source>
        <dbReference type="Proteomes" id="UP000243217"/>
    </source>
</evidence>
<dbReference type="InterPro" id="IPR011583">
    <property type="entry name" value="Chitinase_II/V-like_cat"/>
</dbReference>
<dbReference type="OrthoDB" id="73875at2759"/>
<keyword evidence="1" id="KW-0378">Hydrolase</keyword>
<dbReference type="PROSITE" id="PS51910">
    <property type="entry name" value="GH18_2"/>
    <property type="match status" value="1"/>
</dbReference>
<evidence type="ECO:0000259" key="3">
    <source>
        <dbReference type="PROSITE" id="PS51910"/>
    </source>
</evidence>
<dbReference type="EMBL" id="JNBS01001937">
    <property type="protein sequence ID" value="OQR96912.1"/>
    <property type="molecule type" value="Genomic_DNA"/>
</dbReference>
<dbReference type="Pfam" id="PF00704">
    <property type="entry name" value="Glyco_hydro_18"/>
    <property type="match status" value="1"/>
</dbReference>
<dbReference type="Gene3D" id="3.20.20.80">
    <property type="entry name" value="Glycosidases"/>
    <property type="match status" value="1"/>
</dbReference>
<dbReference type="AlphaFoldDB" id="A0A1V9ZG08"/>
<dbReference type="Proteomes" id="UP000243217">
    <property type="component" value="Unassembled WGS sequence"/>
</dbReference>
<gene>
    <name evidence="4" type="ORF">THRCLA_07123</name>
</gene>
<dbReference type="GO" id="GO:0009313">
    <property type="term" value="P:oligosaccharide catabolic process"/>
    <property type="evidence" value="ECO:0007669"/>
    <property type="project" value="TreeGrafter"/>
</dbReference>
<dbReference type="STRING" id="74557.A0A1V9ZG08"/>
<organism evidence="4 5">
    <name type="scientific">Thraustotheca clavata</name>
    <dbReference type="NCBI Taxonomy" id="74557"/>
    <lineage>
        <taxon>Eukaryota</taxon>
        <taxon>Sar</taxon>
        <taxon>Stramenopiles</taxon>
        <taxon>Oomycota</taxon>
        <taxon>Saprolegniomycetes</taxon>
        <taxon>Saprolegniales</taxon>
        <taxon>Achlyaceae</taxon>
        <taxon>Thraustotheca</taxon>
    </lineage>
</organism>
<reference evidence="4 5" key="1">
    <citation type="journal article" date="2014" name="Genome Biol. Evol.">
        <title>The secreted proteins of Achlya hypogyna and Thraustotheca clavata identify the ancestral oomycete secretome and reveal gene acquisitions by horizontal gene transfer.</title>
        <authorList>
            <person name="Misner I."/>
            <person name="Blouin N."/>
            <person name="Leonard G."/>
            <person name="Richards T.A."/>
            <person name="Lane C.E."/>
        </authorList>
    </citation>
    <scope>NUCLEOTIDE SEQUENCE [LARGE SCALE GENOMIC DNA]</scope>
    <source>
        <strain evidence="4 5">ATCC 34112</strain>
    </source>
</reference>
<dbReference type="GO" id="GO:0005615">
    <property type="term" value="C:extracellular space"/>
    <property type="evidence" value="ECO:0007669"/>
    <property type="project" value="TreeGrafter"/>
</dbReference>
<dbReference type="InterPro" id="IPR001223">
    <property type="entry name" value="Glyco_hydro18_cat"/>
</dbReference>
<dbReference type="InterPro" id="IPR051887">
    <property type="entry name" value="GH18_Domain-Containing"/>
</dbReference>
<dbReference type="SUPFAM" id="SSF51445">
    <property type="entry name" value="(Trans)glycosidases"/>
    <property type="match status" value="1"/>
</dbReference>
<sequence>MGNLWNALERTSLEACPCSDLRWCLPVENTSNEFEVFAFSYRQSDNWKYYDFSTLTTIAWNLDKNLLCHAHENGVKIVTKHNFDDVEQLCNQTARKEWIQNVYKEIVVNYADGVNIDTESAIAQHEQRQCLTLLVQELRQELQTHKFTKNAQITFDVAWSPNGVDQRYYDYKGLAQASDYVFVMAYDMRSQLYDHCLAGANSPIAQVKRGLDDYIIGAQIPQEKLILGLPWYGYQYPCTHFDPLTDLCSIAQEPFRGAPCSDAAGSQLDYGDIVARLATSNRLWDPLTATPYFHTKKDDQVVQIWYDDPTSLQQKFHLASSLGGIGMWHVDALDYSGKDVAVNSTRDMWTTLKNAVPKSDLMSLE</sequence>
<dbReference type="GO" id="GO:0008061">
    <property type="term" value="F:chitin binding"/>
    <property type="evidence" value="ECO:0007669"/>
    <property type="project" value="InterPro"/>
</dbReference>
<dbReference type="PANTHER" id="PTHR46290">
    <property type="entry name" value="DI-N-ACETYLCHITOBIASE"/>
    <property type="match status" value="1"/>
</dbReference>
<keyword evidence="5" id="KW-1185">Reference proteome</keyword>
<comment type="caution">
    <text evidence="4">The sequence shown here is derived from an EMBL/GenBank/DDBJ whole genome shotgun (WGS) entry which is preliminary data.</text>
</comment>
<accession>A0A1V9ZG08</accession>
<evidence type="ECO:0000313" key="4">
    <source>
        <dbReference type="EMBL" id="OQR96912.1"/>
    </source>
</evidence>
<dbReference type="GO" id="GO:0016798">
    <property type="term" value="F:hydrolase activity, acting on glycosyl bonds"/>
    <property type="evidence" value="ECO:0007669"/>
    <property type="project" value="UniProtKB-KW"/>
</dbReference>